<dbReference type="EMBL" id="BMJB01000001">
    <property type="protein sequence ID" value="GGA63567.1"/>
    <property type="molecule type" value="Genomic_DNA"/>
</dbReference>
<sequence length="60" mass="6744">MSETEVIVDLLEDGNVALANRRDAIRPANAKRSDVKKILRSAAEHFDDLVALWEKTHDKA</sequence>
<dbReference type="Proteomes" id="UP000648801">
    <property type="component" value="Unassembled WGS sequence"/>
</dbReference>
<dbReference type="AlphaFoldDB" id="A0A916RPC1"/>
<protein>
    <submittedName>
        <fullName evidence="1">Uncharacterized protein</fullName>
    </submittedName>
</protein>
<accession>A0A916RPC1</accession>
<comment type="caution">
    <text evidence="1">The sequence shown here is derived from an EMBL/GenBank/DDBJ whole genome shotgun (WGS) entry which is preliminary data.</text>
</comment>
<organism evidence="1 2">
    <name type="scientific">Edaphobacter acidisoli</name>
    <dbReference type="NCBI Taxonomy" id="2040573"/>
    <lineage>
        <taxon>Bacteria</taxon>
        <taxon>Pseudomonadati</taxon>
        <taxon>Acidobacteriota</taxon>
        <taxon>Terriglobia</taxon>
        <taxon>Terriglobales</taxon>
        <taxon>Acidobacteriaceae</taxon>
        <taxon>Edaphobacter</taxon>
    </lineage>
</organism>
<reference evidence="1" key="2">
    <citation type="submission" date="2020-09" db="EMBL/GenBank/DDBJ databases">
        <authorList>
            <person name="Sun Q."/>
            <person name="Zhou Y."/>
        </authorList>
    </citation>
    <scope>NUCLEOTIDE SEQUENCE</scope>
    <source>
        <strain evidence="1">CGMCC 1.15447</strain>
    </source>
</reference>
<proteinExistence type="predicted"/>
<name>A0A916RPC1_9BACT</name>
<evidence type="ECO:0000313" key="1">
    <source>
        <dbReference type="EMBL" id="GGA63567.1"/>
    </source>
</evidence>
<keyword evidence="2" id="KW-1185">Reference proteome</keyword>
<gene>
    <name evidence="1" type="ORF">GCM10011507_13980</name>
</gene>
<reference evidence="1" key="1">
    <citation type="journal article" date="2014" name="Int. J. Syst. Evol. Microbiol.">
        <title>Complete genome sequence of Corynebacterium casei LMG S-19264T (=DSM 44701T), isolated from a smear-ripened cheese.</title>
        <authorList>
            <consortium name="US DOE Joint Genome Institute (JGI-PGF)"/>
            <person name="Walter F."/>
            <person name="Albersmeier A."/>
            <person name="Kalinowski J."/>
            <person name="Ruckert C."/>
        </authorList>
    </citation>
    <scope>NUCLEOTIDE SEQUENCE</scope>
    <source>
        <strain evidence="1">CGMCC 1.15447</strain>
    </source>
</reference>
<evidence type="ECO:0000313" key="2">
    <source>
        <dbReference type="Proteomes" id="UP000648801"/>
    </source>
</evidence>